<sequence length="198" mass="20871">MASMEFVKENRPAQAPLSVWWIVAGLAANAALLAGVALLDAALPEPLGPSAPPERFHGLTAHRHLTNLTAIGPRVRLLRLCEERPVPGVTALSVLLQVAGSYENEVLAVGVLVAAVKDIAAHASPHNRLELDVQTASGAFALSFMDGMNNVYRDVQNVVVRVRGAGGRPAGRSALLLNCHFDTVPDSPGKYPPPGTII</sequence>
<reference evidence="4" key="1">
    <citation type="journal article" date="2021" name="G3 (Bethesda)">
        <title>Genome and transcriptome analysis of the beet armyworm Spodoptera exigua reveals targets for pest control. .</title>
        <authorList>
            <person name="Simon S."/>
            <person name="Breeschoten T."/>
            <person name="Jansen H.J."/>
            <person name="Dirks R.P."/>
            <person name="Schranz M.E."/>
            <person name="Ros V.I.D."/>
        </authorList>
    </citation>
    <scope>NUCLEOTIDE SEQUENCE</scope>
    <source>
        <strain evidence="4">TB_SE_WUR_2020</strain>
    </source>
</reference>
<gene>
    <name evidence="4" type="ORF">HF086_014661</name>
</gene>
<dbReference type="GO" id="GO:0005783">
    <property type="term" value="C:endoplasmic reticulum"/>
    <property type="evidence" value="ECO:0007669"/>
    <property type="project" value="UniProtKB-SubCell"/>
</dbReference>
<evidence type="ECO:0000313" key="5">
    <source>
        <dbReference type="Proteomes" id="UP000814243"/>
    </source>
</evidence>
<evidence type="ECO:0000256" key="2">
    <source>
        <dbReference type="ARBA" id="ARBA00022824"/>
    </source>
</evidence>
<dbReference type="SUPFAM" id="SSF53187">
    <property type="entry name" value="Zn-dependent exopeptidases"/>
    <property type="match status" value="1"/>
</dbReference>
<dbReference type="Gene3D" id="3.40.630.10">
    <property type="entry name" value="Zn peptidases"/>
    <property type="match status" value="1"/>
</dbReference>
<comment type="caution">
    <text evidence="4">The sequence shown here is derived from an EMBL/GenBank/DDBJ whole genome shotgun (WGS) entry which is preliminary data.</text>
</comment>
<dbReference type="EMBL" id="JACEFF010000211">
    <property type="protein sequence ID" value="KAH9641851.1"/>
    <property type="molecule type" value="Genomic_DNA"/>
</dbReference>
<evidence type="ECO:0008006" key="6">
    <source>
        <dbReference type="Google" id="ProtNLM"/>
    </source>
</evidence>
<name>A0A922SLG6_SPOEX</name>
<dbReference type="Proteomes" id="UP000814243">
    <property type="component" value="Unassembled WGS sequence"/>
</dbReference>
<keyword evidence="3" id="KW-1133">Transmembrane helix</keyword>
<organism evidence="4 5">
    <name type="scientific">Spodoptera exigua</name>
    <name type="common">Beet armyworm</name>
    <name type="synonym">Noctua fulgens</name>
    <dbReference type="NCBI Taxonomy" id="7107"/>
    <lineage>
        <taxon>Eukaryota</taxon>
        <taxon>Metazoa</taxon>
        <taxon>Ecdysozoa</taxon>
        <taxon>Arthropoda</taxon>
        <taxon>Hexapoda</taxon>
        <taxon>Insecta</taxon>
        <taxon>Pterygota</taxon>
        <taxon>Neoptera</taxon>
        <taxon>Endopterygota</taxon>
        <taxon>Lepidoptera</taxon>
        <taxon>Glossata</taxon>
        <taxon>Ditrysia</taxon>
        <taxon>Noctuoidea</taxon>
        <taxon>Noctuidae</taxon>
        <taxon>Amphipyrinae</taxon>
        <taxon>Spodoptera</taxon>
    </lineage>
</organism>
<evidence type="ECO:0000313" key="4">
    <source>
        <dbReference type="EMBL" id="KAH9641851.1"/>
    </source>
</evidence>
<keyword evidence="2" id="KW-0256">Endoplasmic reticulum</keyword>
<dbReference type="PANTHER" id="PTHR12147">
    <property type="entry name" value="METALLOPEPTIDASE M28 FAMILY MEMBER"/>
    <property type="match status" value="1"/>
</dbReference>
<keyword evidence="3" id="KW-0812">Transmembrane</keyword>
<dbReference type="GO" id="GO:0008235">
    <property type="term" value="F:metalloexopeptidase activity"/>
    <property type="evidence" value="ECO:0007669"/>
    <property type="project" value="InterPro"/>
</dbReference>
<dbReference type="InterPro" id="IPR045175">
    <property type="entry name" value="M28_fam"/>
</dbReference>
<comment type="subcellular location">
    <subcellularLocation>
        <location evidence="1">Endoplasmic reticulum</location>
    </subcellularLocation>
</comment>
<evidence type="ECO:0000256" key="3">
    <source>
        <dbReference type="SAM" id="Phobius"/>
    </source>
</evidence>
<dbReference type="GO" id="GO:0006508">
    <property type="term" value="P:proteolysis"/>
    <property type="evidence" value="ECO:0007669"/>
    <property type="project" value="InterPro"/>
</dbReference>
<keyword evidence="3" id="KW-0472">Membrane</keyword>
<feature type="transmembrane region" description="Helical" evidence="3">
    <location>
        <begin position="20"/>
        <end position="39"/>
    </location>
</feature>
<dbReference type="AlphaFoldDB" id="A0A922SLG6"/>
<dbReference type="PANTHER" id="PTHR12147:SF22">
    <property type="entry name" value="ENDOPLASMIC RETICULUM METALLOPEPTIDASE 1"/>
    <property type="match status" value="1"/>
</dbReference>
<protein>
    <recommendedName>
        <fullName evidence="6">Peptidase M28 domain-containing protein</fullName>
    </recommendedName>
</protein>
<proteinExistence type="predicted"/>
<evidence type="ECO:0000256" key="1">
    <source>
        <dbReference type="ARBA" id="ARBA00004240"/>
    </source>
</evidence>
<accession>A0A922SLG6</accession>